<name>A0A239GUK2_9BACT</name>
<evidence type="ECO:0000259" key="4">
    <source>
        <dbReference type="PROSITE" id="PS51755"/>
    </source>
</evidence>
<dbReference type="CDD" id="cd00383">
    <property type="entry name" value="trans_reg_C"/>
    <property type="match status" value="1"/>
</dbReference>
<dbReference type="PANTHER" id="PTHR47691">
    <property type="entry name" value="REGULATOR-RELATED"/>
    <property type="match status" value="1"/>
</dbReference>
<dbReference type="InterPro" id="IPR011990">
    <property type="entry name" value="TPR-like_helical_dom_sf"/>
</dbReference>
<keyword evidence="3" id="KW-0472">Membrane</keyword>
<accession>A0A239GUK2</accession>
<dbReference type="Pfam" id="PF00486">
    <property type="entry name" value="Trans_reg_C"/>
    <property type="match status" value="1"/>
</dbReference>
<dbReference type="InterPro" id="IPR036388">
    <property type="entry name" value="WH-like_DNA-bd_sf"/>
</dbReference>
<dbReference type="EMBL" id="FZOU01000002">
    <property type="protein sequence ID" value="SNS72555.1"/>
    <property type="molecule type" value="Genomic_DNA"/>
</dbReference>
<dbReference type="PANTHER" id="PTHR47691:SF3">
    <property type="entry name" value="HTH-TYPE TRANSCRIPTIONAL REGULATOR RV0890C-RELATED"/>
    <property type="match status" value="1"/>
</dbReference>
<dbReference type="Gene3D" id="1.10.10.10">
    <property type="entry name" value="Winged helix-like DNA-binding domain superfamily/Winged helix DNA-binding domain"/>
    <property type="match status" value="1"/>
</dbReference>
<dbReference type="InterPro" id="IPR016032">
    <property type="entry name" value="Sig_transdc_resp-reg_C-effctor"/>
</dbReference>
<protein>
    <submittedName>
        <fullName evidence="5">DNA-binding winged helix-turn-helix (WHTH) domain-containing protein</fullName>
    </submittedName>
</protein>
<evidence type="ECO:0000256" key="2">
    <source>
        <dbReference type="PROSITE-ProRule" id="PRU01091"/>
    </source>
</evidence>
<dbReference type="GO" id="GO:0000160">
    <property type="term" value="P:phosphorelay signal transduction system"/>
    <property type="evidence" value="ECO:0007669"/>
    <property type="project" value="InterPro"/>
</dbReference>
<dbReference type="SUPFAM" id="SSF48452">
    <property type="entry name" value="TPR-like"/>
    <property type="match status" value="2"/>
</dbReference>
<dbReference type="Proteomes" id="UP000198356">
    <property type="component" value="Unassembled WGS sequence"/>
</dbReference>
<dbReference type="SMART" id="SM00862">
    <property type="entry name" value="Trans_reg_C"/>
    <property type="match status" value="1"/>
</dbReference>
<dbReference type="Gene3D" id="1.25.40.10">
    <property type="entry name" value="Tetratricopeptide repeat domain"/>
    <property type="match status" value="2"/>
</dbReference>
<dbReference type="PROSITE" id="PS51755">
    <property type="entry name" value="OMPR_PHOB"/>
    <property type="match status" value="1"/>
</dbReference>
<feature type="transmembrane region" description="Helical" evidence="3">
    <location>
        <begin position="157"/>
        <end position="179"/>
    </location>
</feature>
<evidence type="ECO:0000256" key="1">
    <source>
        <dbReference type="ARBA" id="ARBA00023125"/>
    </source>
</evidence>
<dbReference type="OrthoDB" id="102505at2"/>
<reference evidence="5 6" key="1">
    <citation type="submission" date="2017-06" db="EMBL/GenBank/DDBJ databases">
        <authorList>
            <person name="Kim H.J."/>
            <person name="Triplett B.A."/>
        </authorList>
    </citation>
    <scope>NUCLEOTIDE SEQUENCE [LARGE SCALE GENOMIC DNA]</scope>
    <source>
        <strain evidence="5 6">DSM 18704</strain>
    </source>
</reference>
<dbReference type="GO" id="GO:0006355">
    <property type="term" value="P:regulation of DNA-templated transcription"/>
    <property type="evidence" value="ECO:0007669"/>
    <property type="project" value="InterPro"/>
</dbReference>
<organism evidence="5 6">
    <name type="scientific">Granulicella rosea</name>
    <dbReference type="NCBI Taxonomy" id="474952"/>
    <lineage>
        <taxon>Bacteria</taxon>
        <taxon>Pseudomonadati</taxon>
        <taxon>Acidobacteriota</taxon>
        <taxon>Terriglobia</taxon>
        <taxon>Terriglobales</taxon>
        <taxon>Acidobacteriaceae</taxon>
        <taxon>Granulicella</taxon>
    </lineage>
</organism>
<dbReference type="AlphaFoldDB" id="A0A239GUK2"/>
<evidence type="ECO:0000313" key="5">
    <source>
        <dbReference type="EMBL" id="SNS72555.1"/>
    </source>
</evidence>
<dbReference type="InterPro" id="IPR001867">
    <property type="entry name" value="OmpR/PhoB-type_DNA-bd"/>
</dbReference>
<dbReference type="RefSeq" id="WP_089407611.1">
    <property type="nucleotide sequence ID" value="NZ_FZOU01000002.1"/>
</dbReference>
<sequence length="795" mass="87701">MPLTVDRDRYRFDEFELQPSRRSLLRDGSVVSLSPKAFEVLTYLVLNPGRVISKEELIKAIWPGSYVEESNLAQQIYALRRALADRSACIATIPGQGYQFTAEVVQATGPESTHSAAHLPDGSSSSEMLVQHMHERSTIVVEERVPNPAAHPGRLRALLWTGFSLAAVALLAIAGAKAWRRFNPPSYGHAEAVVADLDNSTGDTDFDHTLNKVLQIDLQQSPYFTVISEGRARRTLKMMRQPADEPITAPLAREICQRVNGQLYLAPAIAKVGDRYHLSLLAYDCGDGHTLGALRETVRSKNDVLATFSDLTEKIRRSAGEPRASVKEFSKPVYDEPTSSLEALKAYSEATRLGDGGKFAESIALYQHAVQLDPNFAVAYADMSTMYYNTADWTHDKQAIAKAYALRDTVNEREHFYIELRYHQSVTGDLHSLIESLRRWAATYPEDNLPVADLVNFETWTGQYPMAAAHAEAVLALEAKNNIHNGISYEISARAFHHANMPDRVRAVYAEALRWGVDTQGMHGVRMELAAEDGDRAELARQEAWGRGTPAESHMLQMEGSVELAQGHVAQAESLFARARIVAQRDKVEDTLADMDEYQVRMLAELGLTAEAKAQLKAMPASDPSLDKAFAEAAVGEKEVALAETRRQQAASPTDTLLNVEYAPSVRAIVALEEGKPQEAVALMQASAPYELRDPTVPYLRGQAYLAARQPAEAEVEFNKLADRPWLADPPAPLIPLAHLGLARAYAMQGQFGESGKQYKALLDAWQGADSDLPVLKQARQEYAQVLKSSASTRP</sequence>
<keyword evidence="1 2" id="KW-0238">DNA-binding</keyword>
<keyword evidence="3" id="KW-0812">Transmembrane</keyword>
<dbReference type="SUPFAM" id="SSF46894">
    <property type="entry name" value="C-terminal effector domain of the bipartite response regulators"/>
    <property type="match status" value="1"/>
</dbReference>
<feature type="domain" description="OmpR/PhoB-type" evidence="4">
    <location>
        <begin position="7"/>
        <end position="102"/>
    </location>
</feature>
<dbReference type="GO" id="GO:0003677">
    <property type="term" value="F:DNA binding"/>
    <property type="evidence" value="ECO:0007669"/>
    <property type="project" value="UniProtKB-UniRule"/>
</dbReference>
<evidence type="ECO:0000256" key="3">
    <source>
        <dbReference type="SAM" id="Phobius"/>
    </source>
</evidence>
<keyword evidence="3" id="KW-1133">Transmembrane helix</keyword>
<proteinExistence type="predicted"/>
<gene>
    <name evidence="5" type="ORF">SAMN05421770_10279</name>
</gene>
<keyword evidence="6" id="KW-1185">Reference proteome</keyword>
<feature type="DNA-binding region" description="OmpR/PhoB-type" evidence="2">
    <location>
        <begin position="7"/>
        <end position="102"/>
    </location>
</feature>
<evidence type="ECO:0000313" key="6">
    <source>
        <dbReference type="Proteomes" id="UP000198356"/>
    </source>
</evidence>